<accession>A0AAQ3WJB6</accession>
<organism evidence="2 3">
    <name type="scientific">Paspalum notatum var. saurae</name>
    <dbReference type="NCBI Taxonomy" id="547442"/>
    <lineage>
        <taxon>Eukaryota</taxon>
        <taxon>Viridiplantae</taxon>
        <taxon>Streptophyta</taxon>
        <taxon>Embryophyta</taxon>
        <taxon>Tracheophyta</taxon>
        <taxon>Spermatophyta</taxon>
        <taxon>Magnoliopsida</taxon>
        <taxon>Liliopsida</taxon>
        <taxon>Poales</taxon>
        <taxon>Poaceae</taxon>
        <taxon>PACMAD clade</taxon>
        <taxon>Panicoideae</taxon>
        <taxon>Andropogonodae</taxon>
        <taxon>Paspaleae</taxon>
        <taxon>Paspalinae</taxon>
        <taxon>Paspalum</taxon>
    </lineage>
</organism>
<dbReference type="InterPro" id="IPR013103">
    <property type="entry name" value="RVT_2"/>
</dbReference>
<evidence type="ECO:0000259" key="1">
    <source>
        <dbReference type="Pfam" id="PF07727"/>
    </source>
</evidence>
<feature type="domain" description="Reverse transcriptase Ty1/copia-type" evidence="1">
    <location>
        <begin position="47"/>
        <end position="98"/>
    </location>
</feature>
<name>A0AAQ3WJB6_PASNO</name>
<dbReference type="Pfam" id="PF07727">
    <property type="entry name" value="RVT_2"/>
    <property type="match status" value="1"/>
</dbReference>
<protein>
    <recommendedName>
        <fullName evidence="1">Reverse transcriptase Ty1/copia-type domain-containing protein</fullName>
    </recommendedName>
</protein>
<dbReference type="AlphaFoldDB" id="A0AAQ3WJB6"/>
<sequence length="107" mass="12066">MTPPGLAAWELDKGEELLFGSAEEPPSYAEAEKDVHWRQAMEEEMNTIKRDEYGEVVRHKARLVARGFVQWEGVDFDEVSVPVARMDSVRLLLALAAMRAGTSTTWT</sequence>
<dbReference type="EMBL" id="CP144747">
    <property type="protein sequence ID" value="WVZ63876.1"/>
    <property type="molecule type" value="Genomic_DNA"/>
</dbReference>
<proteinExistence type="predicted"/>
<keyword evidence="3" id="KW-1185">Reference proteome</keyword>
<evidence type="ECO:0000313" key="3">
    <source>
        <dbReference type="Proteomes" id="UP001341281"/>
    </source>
</evidence>
<dbReference type="Proteomes" id="UP001341281">
    <property type="component" value="Chromosome 03"/>
</dbReference>
<evidence type="ECO:0000313" key="2">
    <source>
        <dbReference type="EMBL" id="WVZ63876.1"/>
    </source>
</evidence>
<reference evidence="2 3" key="1">
    <citation type="submission" date="2024-02" db="EMBL/GenBank/DDBJ databases">
        <title>High-quality chromosome-scale genome assembly of Pensacola bahiagrass (Paspalum notatum Flugge var. saurae).</title>
        <authorList>
            <person name="Vega J.M."/>
            <person name="Podio M."/>
            <person name="Orjuela J."/>
            <person name="Siena L.A."/>
            <person name="Pessino S.C."/>
            <person name="Combes M.C."/>
            <person name="Mariac C."/>
            <person name="Albertini E."/>
            <person name="Pupilli F."/>
            <person name="Ortiz J.P.A."/>
            <person name="Leblanc O."/>
        </authorList>
    </citation>
    <scope>NUCLEOTIDE SEQUENCE [LARGE SCALE GENOMIC DNA]</scope>
    <source>
        <strain evidence="2">R1</strain>
        <tissue evidence="2">Leaf</tissue>
    </source>
</reference>
<gene>
    <name evidence="2" type="ORF">U9M48_013471</name>
</gene>